<protein>
    <recommendedName>
        <fullName evidence="4">EF-hand domain-containing protein</fullName>
    </recommendedName>
</protein>
<evidence type="ECO:0000313" key="3">
    <source>
        <dbReference type="Proteomes" id="UP000186817"/>
    </source>
</evidence>
<evidence type="ECO:0000313" key="2">
    <source>
        <dbReference type="EMBL" id="OLQ02829.1"/>
    </source>
</evidence>
<comment type="caution">
    <text evidence="2">The sequence shown here is derived from an EMBL/GenBank/DDBJ whole genome shotgun (WGS) entry which is preliminary data.</text>
</comment>
<dbReference type="OrthoDB" id="447595at2759"/>
<keyword evidence="3" id="KW-1185">Reference proteome</keyword>
<dbReference type="AlphaFoldDB" id="A0A1Q9E5Z2"/>
<dbReference type="EMBL" id="LSRX01000253">
    <property type="protein sequence ID" value="OLQ02829.1"/>
    <property type="molecule type" value="Genomic_DNA"/>
</dbReference>
<feature type="compositionally biased region" description="Pro residues" evidence="1">
    <location>
        <begin position="60"/>
        <end position="69"/>
    </location>
</feature>
<proteinExistence type="predicted"/>
<evidence type="ECO:0008006" key="4">
    <source>
        <dbReference type="Google" id="ProtNLM"/>
    </source>
</evidence>
<feature type="region of interest" description="Disordered" evidence="1">
    <location>
        <begin position="49"/>
        <end position="74"/>
    </location>
</feature>
<gene>
    <name evidence="2" type="ORF">AK812_SmicGene14283</name>
</gene>
<reference evidence="2 3" key="1">
    <citation type="submission" date="2016-02" db="EMBL/GenBank/DDBJ databases">
        <title>Genome analysis of coral dinoflagellate symbionts highlights evolutionary adaptations to a symbiotic lifestyle.</title>
        <authorList>
            <person name="Aranda M."/>
            <person name="Li Y."/>
            <person name="Liew Y.J."/>
            <person name="Baumgarten S."/>
            <person name="Simakov O."/>
            <person name="Wilson M."/>
            <person name="Piel J."/>
            <person name="Ashoor H."/>
            <person name="Bougouffa S."/>
            <person name="Bajic V.B."/>
            <person name="Ryu T."/>
            <person name="Ravasi T."/>
            <person name="Bayer T."/>
            <person name="Micklem G."/>
            <person name="Kim H."/>
            <person name="Bhak J."/>
            <person name="Lajeunesse T.C."/>
            <person name="Voolstra C.R."/>
        </authorList>
    </citation>
    <scope>NUCLEOTIDE SEQUENCE [LARGE SCALE GENOMIC DNA]</scope>
    <source>
        <strain evidence="2 3">CCMP2467</strain>
    </source>
</reference>
<name>A0A1Q9E5Z2_SYMMI</name>
<organism evidence="2 3">
    <name type="scientific">Symbiodinium microadriaticum</name>
    <name type="common">Dinoflagellate</name>
    <name type="synonym">Zooxanthella microadriatica</name>
    <dbReference type="NCBI Taxonomy" id="2951"/>
    <lineage>
        <taxon>Eukaryota</taxon>
        <taxon>Sar</taxon>
        <taxon>Alveolata</taxon>
        <taxon>Dinophyceae</taxon>
        <taxon>Suessiales</taxon>
        <taxon>Symbiodiniaceae</taxon>
        <taxon>Symbiodinium</taxon>
    </lineage>
</organism>
<sequence length="430" mass="46285">MHGMLSRTWCHQELRRLSAELTGPSKLRAPSALANASVQLAAVAEGLRQEQGAGVSLPSTEPPSPPPGPGEAATPASYAQLLRQVDQLQGTLIAALKEGREKRRVTEMDRVEAAACGFLGFKTASSTSPAGIAAPKTPPEVLAPKHIPLCLSSSPNAIAMGRGNAKGGGPGVQQNAGCQASRKGKADMQYYDRQDVGDDVFGRQVPPNQKGMQAPQGSWPRPGPEVFTLVLAASSDARFNDGVLEQRDVSHKEWEQIYRGQTPRSLAPVEVRVIHQELTDHVGANEPLNGVLLGLVLRQVTTFNKFCEWLFNIGDPPTRGKDASILLERISSSIAEDEKRIAAAFHHFDKDGSGVLEGQADGAQGAGKIELETLEEDSKPEAQSLRFFEQRRKRVSASRKDASEICPIVGVEVGARVRAHFFYKTLVPGE</sequence>
<evidence type="ECO:0000256" key="1">
    <source>
        <dbReference type="SAM" id="MobiDB-lite"/>
    </source>
</evidence>
<dbReference type="Proteomes" id="UP000186817">
    <property type="component" value="Unassembled WGS sequence"/>
</dbReference>
<accession>A0A1Q9E5Z2</accession>